<keyword evidence="2" id="KW-1185">Reference proteome</keyword>
<evidence type="ECO:0000313" key="2">
    <source>
        <dbReference type="Proteomes" id="UP001283361"/>
    </source>
</evidence>
<name>A0AAE1E0A0_9GAST</name>
<dbReference type="Proteomes" id="UP001283361">
    <property type="component" value="Unassembled WGS sequence"/>
</dbReference>
<proteinExistence type="predicted"/>
<protein>
    <submittedName>
        <fullName evidence="1">Uncharacterized protein</fullName>
    </submittedName>
</protein>
<dbReference type="EMBL" id="JAWDGP010001651">
    <property type="protein sequence ID" value="KAK3789586.1"/>
    <property type="molecule type" value="Genomic_DNA"/>
</dbReference>
<dbReference type="AlphaFoldDB" id="A0AAE1E0A0"/>
<reference evidence="1" key="1">
    <citation type="journal article" date="2023" name="G3 (Bethesda)">
        <title>A reference genome for the long-term kleptoplast-retaining sea slug Elysia crispata morphotype clarki.</title>
        <authorList>
            <person name="Eastman K.E."/>
            <person name="Pendleton A.L."/>
            <person name="Shaikh M.A."/>
            <person name="Suttiyut T."/>
            <person name="Ogas R."/>
            <person name="Tomko P."/>
            <person name="Gavelis G."/>
            <person name="Widhalm J.R."/>
            <person name="Wisecaver J.H."/>
        </authorList>
    </citation>
    <scope>NUCLEOTIDE SEQUENCE</scope>
    <source>
        <strain evidence="1">ECLA1</strain>
    </source>
</reference>
<evidence type="ECO:0000313" key="1">
    <source>
        <dbReference type="EMBL" id="KAK3789586.1"/>
    </source>
</evidence>
<accession>A0AAE1E0A0</accession>
<organism evidence="1 2">
    <name type="scientific">Elysia crispata</name>
    <name type="common">lettuce slug</name>
    <dbReference type="NCBI Taxonomy" id="231223"/>
    <lineage>
        <taxon>Eukaryota</taxon>
        <taxon>Metazoa</taxon>
        <taxon>Spiralia</taxon>
        <taxon>Lophotrochozoa</taxon>
        <taxon>Mollusca</taxon>
        <taxon>Gastropoda</taxon>
        <taxon>Heterobranchia</taxon>
        <taxon>Euthyneura</taxon>
        <taxon>Panpulmonata</taxon>
        <taxon>Sacoglossa</taxon>
        <taxon>Placobranchoidea</taxon>
        <taxon>Plakobranchidae</taxon>
        <taxon>Elysia</taxon>
    </lineage>
</organism>
<comment type="caution">
    <text evidence="1">The sequence shown here is derived from an EMBL/GenBank/DDBJ whole genome shotgun (WGS) entry which is preliminary data.</text>
</comment>
<gene>
    <name evidence="1" type="ORF">RRG08_016264</name>
</gene>
<sequence>MLSPKISDGGCKATDRAQRQEMAELGFLKFAGKRQPVPRFEQQRLRALRRYTCGIHHAALITLLTKQHSIPLEEMMSTVTPFLIYF</sequence>